<dbReference type="PANTHER" id="PTHR33204">
    <property type="entry name" value="TRANSCRIPTIONAL REGULATOR, MARR FAMILY"/>
    <property type="match status" value="1"/>
</dbReference>
<dbReference type="InterPro" id="IPR036390">
    <property type="entry name" value="WH_DNA-bd_sf"/>
</dbReference>
<dbReference type="PROSITE" id="PS51118">
    <property type="entry name" value="HTH_HXLR"/>
    <property type="match status" value="1"/>
</dbReference>
<dbReference type="PANTHER" id="PTHR33204:SF29">
    <property type="entry name" value="TRANSCRIPTIONAL REGULATOR"/>
    <property type="match status" value="1"/>
</dbReference>
<reference evidence="5" key="3">
    <citation type="submission" date="2020-02" db="EMBL/GenBank/DDBJ databases">
        <authorList>
            <person name="Matsumoto Y."/>
            <person name="Motooka D."/>
            <person name="Nakamura S."/>
        </authorList>
    </citation>
    <scope>NUCLEOTIDE SEQUENCE</scope>
    <source>
        <strain evidence="5">JCM 16367</strain>
    </source>
</reference>
<dbReference type="GO" id="GO:0003677">
    <property type="term" value="F:DNA binding"/>
    <property type="evidence" value="ECO:0007669"/>
    <property type="project" value="UniProtKB-KW"/>
</dbReference>
<organism evidence="5 8">
    <name type="scientific">Mycobacterium noviomagense</name>
    <dbReference type="NCBI Taxonomy" id="459858"/>
    <lineage>
        <taxon>Bacteria</taxon>
        <taxon>Bacillati</taxon>
        <taxon>Actinomycetota</taxon>
        <taxon>Actinomycetes</taxon>
        <taxon>Mycobacteriales</taxon>
        <taxon>Mycobacteriaceae</taxon>
        <taxon>Mycobacterium</taxon>
    </lineage>
</organism>
<keyword evidence="2" id="KW-0238">DNA-binding</keyword>
<keyword evidence="7" id="KW-1185">Reference proteome</keyword>
<dbReference type="EMBL" id="MVIC01000002">
    <property type="protein sequence ID" value="ORB18142.1"/>
    <property type="molecule type" value="Genomic_DNA"/>
</dbReference>
<sequence length="126" mass="14187">MARNEQERTSKWVTDPEVSVDNNFECPVEATLAVIGGKWKAVLIFHLMTDGAQRFAELRSKTRGISDRVLSRQLRELESDGIVHREVFAEVPPRVVYSLTEYGQSLRPVTEAMCAWGKRHMAVGAA</sequence>
<keyword evidence="1" id="KW-0805">Transcription regulation</keyword>
<gene>
    <name evidence="6" type="ORF">BST37_01550</name>
    <name evidence="5" type="ORF">MNVI_05820</name>
</gene>
<protein>
    <submittedName>
        <fullName evidence="5 6">Transcriptional regulator</fullName>
    </submittedName>
</protein>
<evidence type="ECO:0000256" key="1">
    <source>
        <dbReference type="ARBA" id="ARBA00023015"/>
    </source>
</evidence>
<keyword evidence="3" id="KW-0804">Transcription</keyword>
<evidence type="ECO:0000313" key="7">
    <source>
        <dbReference type="Proteomes" id="UP000192374"/>
    </source>
</evidence>
<dbReference type="Pfam" id="PF01638">
    <property type="entry name" value="HxlR"/>
    <property type="match status" value="1"/>
</dbReference>
<evidence type="ECO:0000313" key="6">
    <source>
        <dbReference type="EMBL" id="ORB18142.1"/>
    </source>
</evidence>
<evidence type="ECO:0000256" key="3">
    <source>
        <dbReference type="ARBA" id="ARBA00023163"/>
    </source>
</evidence>
<dbReference type="Proteomes" id="UP000466894">
    <property type="component" value="Chromosome"/>
</dbReference>
<dbReference type="OrthoDB" id="370168at2"/>
<evidence type="ECO:0000313" key="8">
    <source>
        <dbReference type="Proteomes" id="UP000466894"/>
    </source>
</evidence>
<evidence type="ECO:0000259" key="4">
    <source>
        <dbReference type="PROSITE" id="PS51118"/>
    </source>
</evidence>
<name>A0A7I7P9L8_9MYCO</name>
<dbReference type="Gene3D" id="1.10.10.10">
    <property type="entry name" value="Winged helix-like DNA-binding domain superfamily/Winged helix DNA-binding domain"/>
    <property type="match status" value="1"/>
</dbReference>
<dbReference type="InterPro" id="IPR002577">
    <property type="entry name" value="HTH_HxlR"/>
</dbReference>
<feature type="domain" description="HTH hxlR-type" evidence="4">
    <location>
        <begin position="26"/>
        <end position="125"/>
    </location>
</feature>
<dbReference type="AlphaFoldDB" id="A0A7I7P9L8"/>
<dbReference type="EMBL" id="AP022583">
    <property type="protein sequence ID" value="BBY05264.1"/>
    <property type="molecule type" value="Genomic_DNA"/>
</dbReference>
<evidence type="ECO:0000313" key="5">
    <source>
        <dbReference type="EMBL" id="BBY05264.1"/>
    </source>
</evidence>
<dbReference type="Proteomes" id="UP000192374">
    <property type="component" value="Unassembled WGS sequence"/>
</dbReference>
<dbReference type="SUPFAM" id="SSF46785">
    <property type="entry name" value="Winged helix' DNA-binding domain"/>
    <property type="match status" value="1"/>
</dbReference>
<evidence type="ECO:0000256" key="2">
    <source>
        <dbReference type="ARBA" id="ARBA00023125"/>
    </source>
</evidence>
<reference evidence="5 8" key="2">
    <citation type="journal article" date="2019" name="Emerg. Microbes Infect.">
        <title>Comprehensive subspecies identification of 175 nontuberculous mycobacteria species based on 7547 genomic profiles.</title>
        <authorList>
            <person name="Matsumoto Y."/>
            <person name="Kinjo T."/>
            <person name="Motooka D."/>
            <person name="Nabeya D."/>
            <person name="Jung N."/>
            <person name="Uechi K."/>
            <person name="Horii T."/>
            <person name="Iida T."/>
            <person name="Fujita J."/>
            <person name="Nakamura S."/>
        </authorList>
    </citation>
    <scope>NUCLEOTIDE SEQUENCE [LARGE SCALE GENOMIC DNA]</scope>
    <source>
        <strain evidence="5 8">JCM 16367</strain>
    </source>
</reference>
<dbReference type="KEGG" id="mnv:MNVI_05820"/>
<dbReference type="RefSeq" id="WP_083084684.1">
    <property type="nucleotide sequence ID" value="NZ_AP022583.1"/>
</dbReference>
<dbReference type="InterPro" id="IPR036388">
    <property type="entry name" value="WH-like_DNA-bd_sf"/>
</dbReference>
<reference evidence="6 7" key="1">
    <citation type="submission" date="2017-02" db="EMBL/GenBank/DDBJ databases">
        <title>The new phylogeny of genus Mycobacterium.</title>
        <authorList>
            <person name="Tortoli E."/>
            <person name="Trovato A."/>
            <person name="Cirillo D.M."/>
        </authorList>
    </citation>
    <scope>NUCLEOTIDE SEQUENCE [LARGE SCALE GENOMIC DNA]</scope>
    <source>
        <strain evidence="6 7">DSM 45145</strain>
    </source>
</reference>
<accession>A0A7I7P9L8</accession>
<proteinExistence type="predicted"/>